<proteinExistence type="predicted"/>
<name>A0A4S3PNJ7_9BACI</name>
<accession>A0A4S3PNJ7</accession>
<keyword evidence="2" id="KW-1185">Reference proteome</keyword>
<reference evidence="1 2" key="1">
    <citation type="journal article" date="2019" name="Indoor Air">
        <title>Impacts of indoor surface finishes on bacterial viability.</title>
        <authorList>
            <person name="Hu J."/>
            <person name="Maamar S.B."/>
            <person name="Glawe A.J."/>
            <person name="Gottel N."/>
            <person name="Gilbert J.A."/>
            <person name="Hartmann E.M."/>
        </authorList>
    </citation>
    <scope>NUCLEOTIDE SEQUENCE [LARGE SCALE GENOMIC DNA]</scope>
    <source>
        <strain evidence="1 2">AF060A6</strain>
    </source>
</reference>
<gene>
    <name evidence="1" type="ORF">E1I69_16015</name>
</gene>
<dbReference type="AlphaFoldDB" id="A0A4S3PNJ7"/>
<protein>
    <submittedName>
        <fullName evidence="1">Uncharacterized protein</fullName>
    </submittedName>
</protein>
<dbReference type="OrthoDB" id="2692034at2"/>
<dbReference type="Proteomes" id="UP000306477">
    <property type="component" value="Unassembled WGS sequence"/>
</dbReference>
<dbReference type="RefSeq" id="WP_136380577.1">
    <property type="nucleotide sequence ID" value="NZ_SLUB01000033.1"/>
</dbReference>
<comment type="caution">
    <text evidence="1">The sequence shown here is derived from an EMBL/GenBank/DDBJ whole genome shotgun (WGS) entry which is preliminary data.</text>
</comment>
<organism evidence="1 2">
    <name type="scientific">Bacillus timonensis</name>
    <dbReference type="NCBI Taxonomy" id="1033734"/>
    <lineage>
        <taxon>Bacteria</taxon>
        <taxon>Bacillati</taxon>
        <taxon>Bacillota</taxon>
        <taxon>Bacilli</taxon>
        <taxon>Bacillales</taxon>
        <taxon>Bacillaceae</taxon>
        <taxon>Bacillus</taxon>
    </lineage>
</organism>
<evidence type="ECO:0000313" key="1">
    <source>
        <dbReference type="EMBL" id="THE11147.1"/>
    </source>
</evidence>
<evidence type="ECO:0000313" key="2">
    <source>
        <dbReference type="Proteomes" id="UP000306477"/>
    </source>
</evidence>
<dbReference type="EMBL" id="SLUB01000033">
    <property type="protein sequence ID" value="THE11147.1"/>
    <property type="molecule type" value="Genomic_DNA"/>
</dbReference>
<sequence length="94" mass="11162">MKSLQDAIYNWLTIKIVAEARPDDKAAKETFDLFEDILVNEFRLKDIHIQKDDVMYLVNYTIDGEAKSARFPTELIEVMHNQINQHPEKYQNYE</sequence>
<dbReference type="STRING" id="1033734.GCA_000285535_00839"/>